<comment type="caution">
    <text evidence="2">The sequence shown here is derived from an EMBL/GenBank/DDBJ whole genome shotgun (WGS) entry which is preliminary data.</text>
</comment>
<evidence type="ECO:0000313" key="3">
    <source>
        <dbReference type="Proteomes" id="UP001529510"/>
    </source>
</evidence>
<feature type="non-terminal residue" evidence="2">
    <location>
        <position position="100"/>
    </location>
</feature>
<gene>
    <name evidence="2" type="ORF">M9458_041670</name>
</gene>
<proteinExistence type="predicted"/>
<sequence length="100" mass="10997">MPGTDDEDDHVPWERHGPDGPGGSLRGIHDVISINPQSFLGTVPLPVYKVLKVAASLPGVKDLVDSEDVIGDDLGQRRRRGSLVLCGWRENRRFQQGNVE</sequence>
<accession>A0ABD0NJV8</accession>
<organism evidence="2 3">
    <name type="scientific">Cirrhinus mrigala</name>
    <name type="common">Mrigala</name>
    <dbReference type="NCBI Taxonomy" id="683832"/>
    <lineage>
        <taxon>Eukaryota</taxon>
        <taxon>Metazoa</taxon>
        <taxon>Chordata</taxon>
        <taxon>Craniata</taxon>
        <taxon>Vertebrata</taxon>
        <taxon>Euteleostomi</taxon>
        <taxon>Actinopterygii</taxon>
        <taxon>Neopterygii</taxon>
        <taxon>Teleostei</taxon>
        <taxon>Ostariophysi</taxon>
        <taxon>Cypriniformes</taxon>
        <taxon>Cyprinidae</taxon>
        <taxon>Labeoninae</taxon>
        <taxon>Labeonini</taxon>
        <taxon>Cirrhinus</taxon>
    </lineage>
</organism>
<keyword evidence="3" id="KW-1185">Reference proteome</keyword>
<feature type="region of interest" description="Disordered" evidence="1">
    <location>
        <begin position="1"/>
        <end position="28"/>
    </location>
</feature>
<dbReference type="Proteomes" id="UP001529510">
    <property type="component" value="Unassembled WGS sequence"/>
</dbReference>
<reference evidence="2 3" key="1">
    <citation type="submission" date="2024-05" db="EMBL/GenBank/DDBJ databases">
        <title>Genome sequencing and assembly of Indian major carp, Cirrhinus mrigala (Hamilton, 1822).</title>
        <authorList>
            <person name="Mohindra V."/>
            <person name="Chowdhury L.M."/>
            <person name="Lal K."/>
            <person name="Jena J.K."/>
        </authorList>
    </citation>
    <scope>NUCLEOTIDE SEQUENCE [LARGE SCALE GENOMIC DNA]</scope>
    <source>
        <strain evidence="2">CM1030</strain>
        <tissue evidence="2">Blood</tissue>
    </source>
</reference>
<protein>
    <submittedName>
        <fullName evidence="2">Uncharacterized protein</fullName>
    </submittedName>
</protein>
<evidence type="ECO:0000256" key="1">
    <source>
        <dbReference type="SAM" id="MobiDB-lite"/>
    </source>
</evidence>
<evidence type="ECO:0000313" key="2">
    <source>
        <dbReference type="EMBL" id="KAL0162274.1"/>
    </source>
</evidence>
<dbReference type="AlphaFoldDB" id="A0ABD0NJV8"/>
<name>A0ABD0NJV8_CIRMR</name>
<dbReference type="EMBL" id="JAMKFB020000021">
    <property type="protein sequence ID" value="KAL0162274.1"/>
    <property type="molecule type" value="Genomic_DNA"/>
</dbReference>